<dbReference type="InterPro" id="IPR036872">
    <property type="entry name" value="CH_dom_sf"/>
</dbReference>
<keyword evidence="7" id="KW-0206">Cytoskeleton</keyword>
<dbReference type="SUPFAM" id="SSF47576">
    <property type="entry name" value="Calponin-homology domain, CH-domain"/>
    <property type="match status" value="1"/>
</dbReference>
<dbReference type="PROSITE" id="PS50021">
    <property type="entry name" value="CH"/>
    <property type="match status" value="1"/>
</dbReference>
<dbReference type="InterPro" id="IPR028433">
    <property type="entry name" value="Parvin"/>
</dbReference>
<protein>
    <submittedName>
        <fullName evidence="9">PARVG protein</fullName>
    </submittedName>
</protein>
<keyword evidence="4" id="KW-0677">Repeat</keyword>
<dbReference type="Pfam" id="PF00307">
    <property type="entry name" value="CH"/>
    <property type="match status" value="1"/>
</dbReference>
<evidence type="ECO:0000256" key="2">
    <source>
        <dbReference type="ARBA" id="ARBA00005666"/>
    </source>
</evidence>
<keyword evidence="5" id="KW-0130">Cell adhesion</keyword>
<evidence type="ECO:0000259" key="8">
    <source>
        <dbReference type="PROSITE" id="PS50021"/>
    </source>
</evidence>
<feature type="non-terminal residue" evidence="9">
    <location>
        <position position="1"/>
    </location>
</feature>
<dbReference type="PANTHER" id="PTHR12114">
    <property type="entry name" value="PARVIN"/>
    <property type="match status" value="1"/>
</dbReference>
<evidence type="ECO:0000256" key="4">
    <source>
        <dbReference type="ARBA" id="ARBA00022737"/>
    </source>
</evidence>
<comment type="caution">
    <text evidence="9">The sequence shown here is derived from an EMBL/GenBank/DDBJ whole genome shotgun (WGS) entry which is preliminary data.</text>
</comment>
<comment type="similarity">
    <text evidence="2">Belongs to the parvin family.</text>
</comment>
<reference evidence="9" key="1">
    <citation type="journal article" date="2021" name="Cell">
        <title>Tracing the genetic footprints of vertebrate landing in non-teleost ray-finned fishes.</title>
        <authorList>
            <person name="Bi X."/>
            <person name="Wang K."/>
            <person name="Yang L."/>
            <person name="Pan H."/>
            <person name="Jiang H."/>
            <person name="Wei Q."/>
            <person name="Fang M."/>
            <person name="Yu H."/>
            <person name="Zhu C."/>
            <person name="Cai Y."/>
            <person name="He Y."/>
            <person name="Gan X."/>
            <person name="Zeng H."/>
            <person name="Yu D."/>
            <person name="Zhu Y."/>
            <person name="Jiang H."/>
            <person name="Qiu Q."/>
            <person name="Yang H."/>
            <person name="Zhang Y.E."/>
            <person name="Wang W."/>
            <person name="Zhu M."/>
            <person name="He S."/>
            <person name="Zhang G."/>
        </authorList>
    </citation>
    <scope>NUCLEOTIDE SEQUENCE</scope>
    <source>
        <strain evidence="9">Pddl_001</strain>
    </source>
</reference>
<accession>A0ABS2XVI4</accession>
<evidence type="ECO:0000256" key="3">
    <source>
        <dbReference type="ARBA" id="ARBA00022490"/>
    </source>
</evidence>
<evidence type="ECO:0000256" key="7">
    <source>
        <dbReference type="ARBA" id="ARBA00023212"/>
    </source>
</evidence>
<gene>
    <name evidence="9" type="primary">Parvg_1</name>
    <name evidence="9" type="ORF">GTO93_0005771</name>
</gene>
<keyword evidence="6" id="KW-0009">Actin-binding</keyword>
<evidence type="ECO:0000256" key="1">
    <source>
        <dbReference type="ARBA" id="ARBA00004245"/>
    </source>
</evidence>
<dbReference type="Proteomes" id="UP001166093">
    <property type="component" value="Unassembled WGS sequence"/>
</dbReference>
<evidence type="ECO:0000256" key="5">
    <source>
        <dbReference type="ARBA" id="ARBA00022889"/>
    </source>
</evidence>
<dbReference type="Gene3D" id="1.10.418.10">
    <property type="entry name" value="Calponin-like domain"/>
    <property type="match status" value="1"/>
</dbReference>
<organism evidence="9 10">
    <name type="scientific">Polyodon spathula</name>
    <name type="common">North American paddlefish</name>
    <name type="synonym">Squalus spathula</name>
    <dbReference type="NCBI Taxonomy" id="7913"/>
    <lineage>
        <taxon>Eukaryota</taxon>
        <taxon>Metazoa</taxon>
        <taxon>Chordata</taxon>
        <taxon>Craniata</taxon>
        <taxon>Vertebrata</taxon>
        <taxon>Euteleostomi</taxon>
        <taxon>Actinopterygii</taxon>
        <taxon>Chondrostei</taxon>
        <taxon>Acipenseriformes</taxon>
        <taxon>Polyodontidae</taxon>
        <taxon>Polyodon</taxon>
    </lineage>
</organism>
<dbReference type="PANTHER" id="PTHR12114:SF1">
    <property type="entry name" value="GAMMA-PARVIN"/>
    <property type="match status" value="1"/>
</dbReference>
<evidence type="ECO:0000313" key="10">
    <source>
        <dbReference type="Proteomes" id="UP001166093"/>
    </source>
</evidence>
<feature type="non-terminal residue" evidence="9">
    <location>
        <position position="146"/>
    </location>
</feature>
<sequence>MTMNNPLCFVVSERMDPDYSEIFAQASLETNRSEDIEGFLGEKRKMIQPQSLNDPKLEELKTFLIDWINGSLHQEHIVVKSLEEDLFDGLILHHLLARLGDVKLDVEEIALTAAAQKRKLRVVMDALKEKLRLPDEALQKWSVERE</sequence>
<comment type="subcellular location">
    <subcellularLocation>
        <location evidence="1">Cytoplasm</location>
        <location evidence="1">Cytoskeleton</location>
    </subcellularLocation>
</comment>
<name>A0ABS2XVI4_POLSP</name>
<keyword evidence="10" id="KW-1185">Reference proteome</keyword>
<proteinExistence type="inferred from homology"/>
<evidence type="ECO:0000256" key="6">
    <source>
        <dbReference type="ARBA" id="ARBA00023203"/>
    </source>
</evidence>
<evidence type="ECO:0000313" key="9">
    <source>
        <dbReference type="EMBL" id="MBN3278390.1"/>
    </source>
</evidence>
<dbReference type="EMBL" id="JAAWVQ010079552">
    <property type="protein sequence ID" value="MBN3278390.1"/>
    <property type="molecule type" value="Genomic_DNA"/>
</dbReference>
<dbReference type="InterPro" id="IPR001715">
    <property type="entry name" value="CH_dom"/>
</dbReference>
<feature type="domain" description="Calponin-homology (CH)" evidence="8">
    <location>
        <begin position="58"/>
        <end position="146"/>
    </location>
</feature>
<keyword evidence="3" id="KW-0963">Cytoplasm</keyword>